<keyword evidence="2" id="KW-1185">Reference proteome</keyword>
<sequence length="312" mass="35547">MIQLQVRQTLGFMELPAELRLTVYRYLLRSERPFELWSGLYEADATWSHYASFRIALPVLRLSKEIHSEAAPVFYGENEFRFSGTGAYLVCKSFFMTIGDSNVRLLRKLTLPIPAILGAECASWGVDDERDISRRIERCGMIRPYQNICFSDSLDAVDSIIKTLHRLAKDDVGVALEELQLIVPCTLYYFRDQEHENERLCRDVNCLKGSNKDLRISLVLHHHGFFRKMKQVYGHADDFAYDGTPIQDQCRSGRADRAWLLNVATDMDWSLRECYGLDDEHGGYQVVDAGSIVDDTVTGWTVSEPGPDSGAD</sequence>
<evidence type="ECO:0000313" key="2">
    <source>
        <dbReference type="Proteomes" id="UP000325902"/>
    </source>
</evidence>
<dbReference type="InterPro" id="IPR038883">
    <property type="entry name" value="AN11006-like"/>
</dbReference>
<organism evidence="1 2">
    <name type="scientific">Lasiodiplodia theobromae</name>
    <dbReference type="NCBI Taxonomy" id="45133"/>
    <lineage>
        <taxon>Eukaryota</taxon>
        <taxon>Fungi</taxon>
        <taxon>Dikarya</taxon>
        <taxon>Ascomycota</taxon>
        <taxon>Pezizomycotina</taxon>
        <taxon>Dothideomycetes</taxon>
        <taxon>Dothideomycetes incertae sedis</taxon>
        <taxon>Botryosphaeriales</taxon>
        <taxon>Botryosphaeriaceae</taxon>
        <taxon>Lasiodiplodia</taxon>
    </lineage>
</organism>
<dbReference type="PANTHER" id="PTHR42085">
    <property type="entry name" value="F-BOX DOMAIN-CONTAINING PROTEIN"/>
    <property type="match status" value="1"/>
</dbReference>
<comment type="caution">
    <text evidence="1">The sequence shown here is derived from an EMBL/GenBank/DDBJ whole genome shotgun (WGS) entry which is preliminary data.</text>
</comment>
<dbReference type="AlphaFoldDB" id="A0A5N5CZK9"/>
<accession>A0A5N5CZK9</accession>
<protein>
    <recommendedName>
        <fullName evidence="3">F-box domain-containing protein</fullName>
    </recommendedName>
</protein>
<evidence type="ECO:0000313" key="1">
    <source>
        <dbReference type="EMBL" id="KAB2570813.1"/>
    </source>
</evidence>
<dbReference type="PANTHER" id="PTHR42085:SF2">
    <property type="entry name" value="F-BOX DOMAIN-CONTAINING PROTEIN"/>
    <property type="match status" value="1"/>
</dbReference>
<gene>
    <name evidence="1" type="ORF">DBV05_g10528</name>
</gene>
<evidence type="ECO:0008006" key="3">
    <source>
        <dbReference type="Google" id="ProtNLM"/>
    </source>
</evidence>
<dbReference type="Proteomes" id="UP000325902">
    <property type="component" value="Unassembled WGS sequence"/>
</dbReference>
<proteinExistence type="predicted"/>
<name>A0A5N5CZK9_9PEZI</name>
<reference evidence="1 2" key="1">
    <citation type="journal article" date="2019" name="Sci. Rep.">
        <title>A multi-omics analysis of the grapevine pathogen Lasiodiplodia theobromae reveals that temperature affects the expression of virulence- and pathogenicity-related genes.</title>
        <authorList>
            <person name="Felix C."/>
            <person name="Meneses R."/>
            <person name="Goncalves M.F.M."/>
            <person name="Tilleman L."/>
            <person name="Duarte A.S."/>
            <person name="Jorrin-Novo J.V."/>
            <person name="Van de Peer Y."/>
            <person name="Deforce D."/>
            <person name="Van Nieuwerburgh F."/>
            <person name="Esteves A.C."/>
            <person name="Alves A."/>
        </authorList>
    </citation>
    <scope>NUCLEOTIDE SEQUENCE [LARGE SCALE GENOMIC DNA]</scope>
    <source>
        <strain evidence="1 2">LA-SOL3</strain>
    </source>
</reference>
<dbReference type="OrthoDB" id="5272396at2759"/>
<dbReference type="EMBL" id="VCHE01000122">
    <property type="protein sequence ID" value="KAB2570813.1"/>
    <property type="molecule type" value="Genomic_DNA"/>
</dbReference>